<comment type="caution">
    <text evidence="4">The sequence shown here is derived from an EMBL/GenBank/DDBJ whole genome shotgun (WGS) entry which is preliminary data.</text>
</comment>
<dbReference type="PANTHER" id="PTHR48059:SF30">
    <property type="entry name" value="OS06G0587000 PROTEIN"/>
    <property type="match status" value="1"/>
</dbReference>
<keyword evidence="3" id="KW-0677">Repeat</keyword>
<dbReference type="AlphaFoldDB" id="A0AA35U1J0"/>
<dbReference type="FunFam" id="3.80.10.10:FF:000041">
    <property type="entry name" value="LRR receptor-like serine/threonine-protein kinase ERECTA"/>
    <property type="match status" value="2"/>
</dbReference>
<dbReference type="GO" id="GO:0016301">
    <property type="term" value="F:kinase activity"/>
    <property type="evidence" value="ECO:0007669"/>
    <property type="project" value="UniProtKB-KW"/>
</dbReference>
<keyword evidence="4" id="KW-0675">Receptor</keyword>
<evidence type="ECO:0000313" key="4">
    <source>
        <dbReference type="EMBL" id="CAI8057918.1"/>
    </source>
</evidence>
<evidence type="ECO:0000256" key="2">
    <source>
        <dbReference type="ARBA" id="ARBA00022614"/>
    </source>
</evidence>
<dbReference type="PANTHER" id="PTHR48059">
    <property type="entry name" value="POLYGALACTURONASE INHIBITOR 1"/>
    <property type="match status" value="1"/>
</dbReference>
<gene>
    <name evidence="4" type="ORF">GBAR_LOCUS31521</name>
</gene>
<name>A0AA35U1J0_GEOBA</name>
<keyword evidence="2" id="KW-0433">Leucine-rich repeat</keyword>
<dbReference type="Pfam" id="PF00560">
    <property type="entry name" value="LRR_1"/>
    <property type="match status" value="3"/>
</dbReference>
<evidence type="ECO:0000313" key="5">
    <source>
        <dbReference type="Proteomes" id="UP001174909"/>
    </source>
</evidence>
<dbReference type="SUPFAM" id="SSF52058">
    <property type="entry name" value="L domain-like"/>
    <property type="match status" value="1"/>
</dbReference>
<dbReference type="InterPro" id="IPR001611">
    <property type="entry name" value="Leu-rich_rpt"/>
</dbReference>
<keyword evidence="4" id="KW-0418">Kinase</keyword>
<evidence type="ECO:0000256" key="1">
    <source>
        <dbReference type="ARBA" id="ARBA00004196"/>
    </source>
</evidence>
<dbReference type="InterPro" id="IPR032675">
    <property type="entry name" value="LRR_dom_sf"/>
</dbReference>
<dbReference type="Proteomes" id="UP001174909">
    <property type="component" value="Unassembled WGS sequence"/>
</dbReference>
<dbReference type="InterPro" id="IPR051848">
    <property type="entry name" value="PGIP"/>
</dbReference>
<keyword evidence="5" id="KW-1185">Reference proteome</keyword>
<comment type="subcellular location">
    <subcellularLocation>
        <location evidence="1">Cell envelope</location>
    </subcellularLocation>
</comment>
<evidence type="ECO:0000256" key="3">
    <source>
        <dbReference type="ARBA" id="ARBA00022737"/>
    </source>
</evidence>
<sequence>MICPDRSRSSGRPVELTHLHLQNNDLTGAYRQSWETSLYEELRLDSNDLTGQLPPELGSLIRVTRLWVADNDLSGSIPAELGDGEPRLAEPGAEHFSGQIPAELGNLSRMRRLYIYENDLSGPIPGALGSLSRLTHIVAQANDLSGEIPEELGSLANLVWMGLHDNDLTGEIPAELGGLAKLQRLYLTNNELYGEVPEELGDLSALTDLWLNHNYLSGQIPHSLDNLDKLSRLRLAGNRAHGCLPAGLAAVGNSDADQLGLETCADPPSEPSTEYRRRRLRAVAPKQAATGDCATGGAVPDAANNPGLVSDCEALLAARDTLARTGSLNWSADTPITKWDGITVRGTPMFRNLAFAMRCVQCGHEWDVPRPLDYPKLMSIPITVGRLKSGYPARTAGQRATETTG</sequence>
<protein>
    <submittedName>
        <fullName evidence="4">LRR receptor-like serine/threonine-protein kinase GSO1</fullName>
    </submittedName>
</protein>
<proteinExistence type="predicted"/>
<reference evidence="4" key="1">
    <citation type="submission" date="2023-03" db="EMBL/GenBank/DDBJ databases">
        <authorList>
            <person name="Steffen K."/>
            <person name="Cardenas P."/>
        </authorList>
    </citation>
    <scope>NUCLEOTIDE SEQUENCE</scope>
</reference>
<dbReference type="EMBL" id="CASHTH010004481">
    <property type="protein sequence ID" value="CAI8057918.1"/>
    <property type="molecule type" value="Genomic_DNA"/>
</dbReference>
<keyword evidence="4" id="KW-0808">Transferase</keyword>
<dbReference type="Gene3D" id="3.80.10.10">
    <property type="entry name" value="Ribonuclease Inhibitor"/>
    <property type="match status" value="2"/>
</dbReference>
<accession>A0AA35U1J0</accession>
<organism evidence="4 5">
    <name type="scientific">Geodia barretti</name>
    <name type="common">Barrett's horny sponge</name>
    <dbReference type="NCBI Taxonomy" id="519541"/>
    <lineage>
        <taxon>Eukaryota</taxon>
        <taxon>Metazoa</taxon>
        <taxon>Porifera</taxon>
        <taxon>Demospongiae</taxon>
        <taxon>Heteroscleromorpha</taxon>
        <taxon>Tetractinellida</taxon>
        <taxon>Astrophorina</taxon>
        <taxon>Geodiidae</taxon>
        <taxon>Geodia</taxon>
    </lineage>
</organism>